<dbReference type="InterPro" id="IPR001375">
    <property type="entry name" value="Peptidase_S9_cat"/>
</dbReference>
<keyword evidence="8" id="KW-0378">Hydrolase</keyword>
<evidence type="ECO:0000256" key="3">
    <source>
        <dbReference type="ARBA" id="ARBA00010040"/>
    </source>
</evidence>
<evidence type="ECO:0000256" key="6">
    <source>
        <dbReference type="ARBA" id="ARBA00018421"/>
    </source>
</evidence>
<evidence type="ECO:0000256" key="8">
    <source>
        <dbReference type="ARBA" id="ARBA00022801"/>
    </source>
</evidence>
<dbReference type="SUPFAM" id="SSF82171">
    <property type="entry name" value="DPP6 N-terminal domain-like"/>
    <property type="match status" value="1"/>
</dbReference>
<dbReference type="InterPro" id="IPR029058">
    <property type="entry name" value="AB_hydrolase_fold"/>
</dbReference>
<dbReference type="SUPFAM" id="SSF53474">
    <property type="entry name" value="alpha/beta-Hydrolases"/>
    <property type="match status" value="1"/>
</dbReference>
<evidence type="ECO:0000256" key="9">
    <source>
        <dbReference type="SAM" id="MobiDB-lite"/>
    </source>
</evidence>
<proteinExistence type="inferred from homology"/>
<dbReference type="Gene3D" id="2.120.10.30">
    <property type="entry name" value="TolB, C-terminal domain"/>
    <property type="match status" value="1"/>
</dbReference>
<dbReference type="GO" id="GO:0005737">
    <property type="term" value="C:cytoplasm"/>
    <property type="evidence" value="ECO:0007669"/>
    <property type="project" value="UniProtKB-SubCell"/>
</dbReference>
<evidence type="ECO:0000259" key="10">
    <source>
        <dbReference type="Pfam" id="PF00326"/>
    </source>
</evidence>
<evidence type="ECO:0000256" key="2">
    <source>
        <dbReference type="ARBA" id="ARBA00004496"/>
    </source>
</evidence>
<evidence type="ECO:0000259" key="11">
    <source>
        <dbReference type="Pfam" id="PF19283"/>
    </source>
</evidence>
<comment type="subunit">
    <text evidence="4">Homotetramer.</text>
</comment>
<dbReference type="GO" id="GO:0006508">
    <property type="term" value="P:proteolysis"/>
    <property type="evidence" value="ECO:0007669"/>
    <property type="project" value="InterPro"/>
</dbReference>
<reference evidence="12" key="1">
    <citation type="submission" date="2021-01" db="EMBL/GenBank/DDBJ databases">
        <authorList>
            <person name="Corre E."/>
            <person name="Pelletier E."/>
            <person name="Niang G."/>
            <person name="Scheremetjew M."/>
            <person name="Finn R."/>
            <person name="Kale V."/>
            <person name="Holt S."/>
            <person name="Cochrane G."/>
            <person name="Meng A."/>
            <person name="Brown T."/>
            <person name="Cohen L."/>
        </authorList>
    </citation>
    <scope>NUCLEOTIDE SEQUENCE</scope>
    <source>
        <strain evidence="12">CCMP1320</strain>
    </source>
</reference>
<comment type="subcellular location">
    <subcellularLocation>
        <location evidence="2">Cytoplasm</location>
    </subcellularLocation>
</comment>
<evidence type="ECO:0000256" key="1">
    <source>
        <dbReference type="ARBA" id="ARBA00000721"/>
    </source>
</evidence>
<gene>
    <name evidence="12" type="ORF">DTER00134_LOCUS21119</name>
</gene>
<dbReference type="EC" id="3.4.19.1" evidence="5"/>
<dbReference type="AlphaFoldDB" id="A0A7S3R9F4"/>
<sequence>MLLGKSLQSYRCSVNKACSALTAAPALCKPSFPHCTHYHPVLRTHPSWFPNPKATATAGMGSTEAGPPANQSGPPEVPSGVADEAALLAAFADVPTISGVHVQELKKGGSSSSGGRQDAWITVTLAQRDMPSNKQRKFQRHVSMPAEGPPIIAPQLNEPSDALLHSPSPSGAVSAMFKAGTDGASMALQVWSKGRCCTELQVPAALHGPLVNDGYFASGAAWSEDEQAVAYTAEVPAFEKTPAWGGPEAAKDFAAPKSWRGVGAANEDWGELNTGKRPPGVYILDLTQKKVIKASSGFDTEVSVGQPVWTKDGSGLVVVAWPHVNPDMPQMYRKLGVVFCYNRPSALYFIPITRNAAGELSAGTPKPLTSPSSSAISPRFTPDGQYLVFISHLAAVSTGTHSATATLRKLPWPLAVQGDSMTQPTMVVDVVKSAARKVGSPRTFPGLYLALMIDQPFAGSGIVLLTSQWYCQAAVLAVSLSTGQVTPITPVSTQDASYSLAAIAGGRIFVTRVSPSTASQLLVADLPQDPNSLMQGSPLEWHEVEGCGSEFPAEASSKIADIECRVIEYASSTGPEMACECVCYIPKNRKGPLPTILAPHGGPHAGVALGWYMPYTFLASLGYAVLLPNFRGSTGYGQAFLEALPGHIGHYDVQDCMDAVTWAVQQGITDPKRLAVAGGSHGGFLAGHLMGQHPEAFKIGIMRNPVCNIALMAGVSDIADWCFVEVFGCEEGRKRMSPVAKPADLEKMFDTSPVAHVHKVKADVLLLLGAKDRRVPSPDGLQYQSALKAAGAHVRTLMFPEDTHALSLPRTEFEQWINAAWWLKRMQ</sequence>
<keyword evidence="7" id="KW-0963">Cytoplasm</keyword>
<comment type="similarity">
    <text evidence="3">Belongs to the peptidase S9C family.</text>
</comment>
<evidence type="ECO:0000256" key="5">
    <source>
        <dbReference type="ARBA" id="ARBA00012917"/>
    </source>
</evidence>
<dbReference type="PANTHER" id="PTHR42776:SF4">
    <property type="entry name" value="ACYLAMINO-ACID-RELEASING ENZYME"/>
    <property type="match status" value="1"/>
</dbReference>
<feature type="region of interest" description="Disordered" evidence="9">
    <location>
        <begin position="49"/>
        <end position="80"/>
    </location>
</feature>
<name>A0A7S3R9F4_DUNTE</name>
<dbReference type="GO" id="GO:0004252">
    <property type="term" value="F:serine-type endopeptidase activity"/>
    <property type="evidence" value="ECO:0007669"/>
    <property type="project" value="TreeGrafter"/>
</dbReference>
<dbReference type="PANTHER" id="PTHR42776">
    <property type="entry name" value="SERINE PEPTIDASE S9 FAMILY MEMBER"/>
    <property type="match status" value="1"/>
</dbReference>
<dbReference type="InterPro" id="IPR011042">
    <property type="entry name" value="6-blade_b-propeller_TolB-like"/>
</dbReference>
<dbReference type="Pfam" id="PF00326">
    <property type="entry name" value="Peptidase_S9"/>
    <property type="match status" value="1"/>
</dbReference>
<evidence type="ECO:0000256" key="7">
    <source>
        <dbReference type="ARBA" id="ARBA00022490"/>
    </source>
</evidence>
<feature type="domain" description="Peptidase S9 prolyl oligopeptidase catalytic" evidence="10">
    <location>
        <begin position="617"/>
        <end position="823"/>
    </location>
</feature>
<evidence type="ECO:0000313" key="12">
    <source>
        <dbReference type="EMBL" id="CAE0506046.1"/>
    </source>
</evidence>
<dbReference type="EMBL" id="HBIP01034601">
    <property type="protein sequence ID" value="CAE0506046.1"/>
    <property type="molecule type" value="Transcribed_RNA"/>
</dbReference>
<dbReference type="InterPro" id="IPR045550">
    <property type="entry name" value="AARE_N"/>
</dbReference>
<accession>A0A7S3R9F4</accession>
<dbReference type="Gene3D" id="3.40.50.1820">
    <property type="entry name" value="alpha/beta hydrolase"/>
    <property type="match status" value="1"/>
</dbReference>
<comment type="catalytic activity">
    <reaction evidence="1">
        <text>Cleavage of an N-acetyl or N-formyl amino acid from the N-terminus of a polypeptide.</text>
        <dbReference type="EC" id="3.4.19.1"/>
    </reaction>
</comment>
<organism evidence="12">
    <name type="scientific">Dunaliella tertiolecta</name>
    <name type="common">Green alga</name>
    <dbReference type="NCBI Taxonomy" id="3047"/>
    <lineage>
        <taxon>Eukaryota</taxon>
        <taxon>Viridiplantae</taxon>
        <taxon>Chlorophyta</taxon>
        <taxon>core chlorophytes</taxon>
        <taxon>Chlorophyceae</taxon>
        <taxon>CS clade</taxon>
        <taxon>Chlamydomonadales</taxon>
        <taxon>Dunaliellaceae</taxon>
        <taxon>Dunaliella</taxon>
    </lineage>
</organism>
<feature type="domain" description="Acylamino-acid-releasing enzyme N-terminal" evidence="11">
    <location>
        <begin position="82"/>
        <end position="544"/>
    </location>
</feature>
<dbReference type="GO" id="GO:0008242">
    <property type="term" value="F:omega peptidase activity"/>
    <property type="evidence" value="ECO:0007669"/>
    <property type="project" value="UniProtKB-EC"/>
</dbReference>
<dbReference type="Pfam" id="PF19283">
    <property type="entry name" value="APEH_N"/>
    <property type="match status" value="1"/>
</dbReference>
<protein>
    <recommendedName>
        <fullName evidence="6">Acylamino-acid-releasing enzyme</fullName>
        <ecNumber evidence="5">3.4.19.1</ecNumber>
    </recommendedName>
</protein>
<evidence type="ECO:0000256" key="4">
    <source>
        <dbReference type="ARBA" id="ARBA00011881"/>
    </source>
</evidence>